<organism evidence="2 3">
    <name type="scientific">Austropuccinia psidii MF-1</name>
    <dbReference type="NCBI Taxonomy" id="1389203"/>
    <lineage>
        <taxon>Eukaryota</taxon>
        <taxon>Fungi</taxon>
        <taxon>Dikarya</taxon>
        <taxon>Basidiomycota</taxon>
        <taxon>Pucciniomycotina</taxon>
        <taxon>Pucciniomycetes</taxon>
        <taxon>Pucciniales</taxon>
        <taxon>Sphaerophragmiaceae</taxon>
        <taxon>Austropuccinia</taxon>
    </lineage>
</organism>
<gene>
    <name evidence="2" type="ORF">O181_077464</name>
</gene>
<dbReference type="EMBL" id="AVOT02042337">
    <property type="protein sequence ID" value="MBW0537749.1"/>
    <property type="molecule type" value="Genomic_DNA"/>
</dbReference>
<protein>
    <recommendedName>
        <fullName evidence="4">Retrotransposon gag domain-containing protein</fullName>
    </recommendedName>
</protein>
<comment type="caution">
    <text evidence="2">The sequence shown here is derived from an EMBL/GenBank/DDBJ whole genome shotgun (WGS) entry which is preliminary data.</text>
</comment>
<feature type="compositionally biased region" description="Low complexity" evidence="1">
    <location>
        <begin position="86"/>
        <end position="99"/>
    </location>
</feature>
<evidence type="ECO:0000256" key="1">
    <source>
        <dbReference type="SAM" id="MobiDB-lite"/>
    </source>
</evidence>
<dbReference type="AlphaFoldDB" id="A0A9Q3FEI9"/>
<dbReference type="OrthoDB" id="8955945at2759"/>
<evidence type="ECO:0008006" key="4">
    <source>
        <dbReference type="Google" id="ProtNLM"/>
    </source>
</evidence>
<dbReference type="Proteomes" id="UP000765509">
    <property type="component" value="Unassembled WGS sequence"/>
</dbReference>
<feature type="region of interest" description="Disordered" evidence="1">
    <location>
        <begin position="70"/>
        <end position="106"/>
    </location>
</feature>
<accession>A0A9Q3FEI9</accession>
<feature type="compositionally biased region" description="Basic and acidic residues" evidence="1">
    <location>
        <begin position="70"/>
        <end position="85"/>
    </location>
</feature>
<proteinExistence type="predicted"/>
<sequence>MKEVGHVSSYLSDFRSLVSRIGDWGARALIHHFRKGLPSRILDQFPSHHSRIDSAQDLMDITLELDSRYHERQEKIHHSEKKAEASKSNSSHPKDSSSSIQKKEEFLEDGHAPFFFVQ</sequence>
<keyword evidence="3" id="KW-1185">Reference proteome</keyword>
<reference evidence="2" key="1">
    <citation type="submission" date="2021-03" db="EMBL/GenBank/DDBJ databases">
        <title>Draft genome sequence of rust myrtle Austropuccinia psidii MF-1, a brazilian biotype.</title>
        <authorList>
            <person name="Quecine M.C."/>
            <person name="Pachon D.M.R."/>
            <person name="Bonatelli M.L."/>
            <person name="Correr F.H."/>
            <person name="Franceschini L.M."/>
            <person name="Leite T.F."/>
            <person name="Margarido G.R.A."/>
            <person name="Almeida C.A."/>
            <person name="Ferrarezi J.A."/>
            <person name="Labate C.A."/>
        </authorList>
    </citation>
    <scope>NUCLEOTIDE SEQUENCE</scope>
    <source>
        <strain evidence="2">MF-1</strain>
    </source>
</reference>
<evidence type="ECO:0000313" key="3">
    <source>
        <dbReference type="Proteomes" id="UP000765509"/>
    </source>
</evidence>
<name>A0A9Q3FEI9_9BASI</name>
<evidence type="ECO:0000313" key="2">
    <source>
        <dbReference type="EMBL" id="MBW0537749.1"/>
    </source>
</evidence>